<dbReference type="Proteomes" id="UP000030753">
    <property type="component" value="Unassembled WGS sequence"/>
</dbReference>
<feature type="compositionally biased region" description="Basic and acidic residues" evidence="1">
    <location>
        <begin position="112"/>
        <end position="121"/>
    </location>
</feature>
<proteinExistence type="predicted"/>
<evidence type="ECO:0000313" key="3">
    <source>
        <dbReference type="Proteomes" id="UP000030753"/>
    </source>
</evidence>
<sequence length="398" mass="44404">MIHESPFDQPLPSLTSHGILSKEPCSLPELKASRGSYATVGSSDIKVRNGLSAAACNDVDHPWGHKVTPIMLEPAFINVLDQLLHRFNNQLIPSNDDHHRAHGGHSHKTGSRKPEERDRKGQSSGQDAGPPGPGGGGKKGKSKGIDGESPPDGYRYPLSGTGQLTKFFGCPFYITDPVRFHECSSHRLRRHTDVSQHIERCHLLKQVTLETTHSEAAGESHSGKETCTKPNLIKIYDSNCRQEFHGPTAEDKFKRHGAGKRCDWKTIEDTGMLLPQEYKSLIEERKRETEGLVAKWYAMWRVCFPCTGLRIVPVSPYVQTIVPRERADQIVREGLQQVLNPMENHNLIANRIVNGLYPIEYATDSEVLRAVQYQQGQEDALALSAFNTSNFFPWGATI</sequence>
<dbReference type="OrthoDB" id="3564303at2759"/>
<dbReference type="HOGENOM" id="CLU_037650_0_0_1"/>
<organism evidence="2 3">
    <name type="scientific">Fusarium oxysporum NRRL 32931</name>
    <dbReference type="NCBI Taxonomy" id="660029"/>
    <lineage>
        <taxon>Eukaryota</taxon>
        <taxon>Fungi</taxon>
        <taxon>Dikarya</taxon>
        <taxon>Ascomycota</taxon>
        <taxon>Pezizomycotina</taxon>
        <taxon>Sordariomycetes</taxon>
        <taxon>Hypocreomycetidae</taxon>
        <taxon>Hypocreales</taxon>
        <taxon>Nectriaceae</taxon>
        <taxon>Fusarium</taxon>
        <taxon>Fusarium oxysporum species complex</taxon>
    </lineage>
</organism>
<evidence type="ECO:0000313" key="2">
    <source>
        <dbReference type="EMBL" id="EWZ00405.1"/>
    </source>
</evidence>
<feature type="region of interest" description="Disordered" evidence="1">
    <location>
        <begin position="94"/>
        <end position="158"/>
    </location>
</feature>
<name>W9J6Q2_FUSOX</name>
<dbReference type="AlphaFoldDB" id="W9J6Q2"/>
<gene>
    <name evidence="2" type="ORF">FOYG_00277</name>
</gene>
<feature type="compositionally biased region" description="Basic residues" evidence="1">
    <location>
        <begin position="100"/>
        <end position="111"/>
    </location>
</feature>
<reference evidence="2 3" key="1">
    <citation type="submission" date="2011-06" db="EMBL/GenBank/DDBJ databases">
        <title>The Genome Sequence of Fusarium oxysporum FOSC 3-a.</title>
        <authorList>
            <consortium name="The Broad Institute Genome Sequencing Platform"/>
            <person name="Ma L.-J."/>
            <person name="Gale L.R."/>
            <person name="Schwartz D.C."/>
            <person name="Zhou S."/>
            <person name="Corby-Kistler H."/>
            <person name="Young S.K."/>
            <person name="Zeng Q."/>
            <person name="Gargeya S."/>
            <person name="Fitzgerald M."/>
            <person name="Haas B."/>
            <person name="Abouelleil A."/>
            <person name="Alvarado L."/>
            <person name="Arachchi H.M."/>
            <person name="Berlin A."/>
            <person name="Brown A."/>
            <person name="Chapman S.B."/>
            <person name="Chen Z."/>
            <person name="Dunbar C."/>
            <person name="Freedman E."/>
            <person name="Gearin G."/>
            <person name="Gellesch M."/>
            <person name="Goldberg J."/>
            <person name="Griggs A."/>
            <person name="Gujja S."/>
            <person name="Heiman D."/>
            <person name="Howarth C."/>
            <person name="Larson L."/>
            <person name="Lui A."/>
            <person name="MacDonald P.J.P."/>
            <person name="Mehta T."/>
            <person name="Montmayeur A."/>
            <person name="Murphy C."/>
            <person name="Neiman D."/>
            <person name="Pearson M."/>
            <person name="Priest M."/>
            <person name="Roberts A."/>
            <person name="Saif S."/>
            <person name="Shea T."/>
            <person name="Shenoy N."/>
            <person name="Sisk P."/>
            <person name="Stolte C."/>
            <person name="Sykes S."/>
            <person name="Wortman J."/>
            <person name="Nusbaum C."/>
            <person name="Birren B."/>
        </authorList>
    </citation>
    <scope>NUCLEOTIDE SEQUENCE [LARGE SCALE GENOMIC DNA]</scope>
    <source>
        <strain evidence="3">FOSC 3-a</strain>
    </source>
</reference>
<protein>
    <submittedName>
        <fullName evidence="2">Uncharacterized protein</fullName>
    </submittedName>
</protein>
<evidence type="ECO:0000256" key="1">
    <source>
        <dbReference type="SAM" id="MobiDB-lite"/>
    </source>
</evidence>
<dbReference type="EMBL" id="JH717839">
    <property type="protein sequence ID" value="EWZ00405.1"/>
    <property type="molecule type" value="Genomic_DNA"/>
</dbReference>
<accession>W9J6Q2</accession>